<dbReference type="EC" id="3.6.4.-" evidence="9"/>
<dbReference type="InterPro" id="IPR008824">
    <property type="entry name" value="RuvB-like_N"/>
</dbReference>
<dbReference type="GO" id="GO:0006281">
    <property type="term" value="P:DNA repair"/>
    <property type="evidence" value="ECO:0007669"/>
    <property type="project" value="UniProtKB-UniRule"/>
</dbReference>
<dbReference type="KEGG" id="scou:SCORR_v1c05040"/>
<keyword evidence="5 9" id="KW-0067">ATP-binding</keyword>
<dbReference type="GO" id="GO:0006310">
    <property type="term" value="P:DNA recombination"/>
    <property type="evidence" value="ECO:0007669"/>
    <property type="project" value="UniProtKB-UniRule"/>
</dbReference>
<dbReference type="CDD" id="cd00009">
    <property type="entry name" value="AAA"/>
    <property type="match status" value="1"/>
</dbReference>
<dbReference type="InterPro" id="IPR036388">
    <property type="entry name" value="WH-like_DNA-bd_sf"/>
</dbReference>
<feature type="binding site" evidence="9">
    <location>
        <position position="299"/>
    </location>
    <ligand>
        <name>DNA</name>
        <dbReference type="ChEBI" id="CHEBI:16991"/>
    </ligand>
</feature>
<evidence type="ECO:0000256" key="5">
    <source>
        <dbReference type="ARBA" id="ARBA00022840"/>
    </source>
</evidence>
<feature type="binding site" evidence="9">
    <location>
        <position position="49"/>
    </location>
    <ligand>
        <name>ATP</name>
        <dbReference type="ChEBI" id="CHEBI:30616"/>
    </ligand>
</feature>
<sequence>MKIINNLRPKSFDEYIGQKNVVENLKIFIESAKKRCVSLDHIILNGNSGLGKTSLAYLIASTMNKKIFVLNGTSLQKPSDIISPLTSIKEGEFLFIDEVHACSKEVFEVLYPVLEDNRINVIIGKEYNSKIINVKINSFTLIVATTEINKLALPFINRFPINLNFKEYNANEIEKILNINANKMQMQLTDSNYKLLATYCKNNPRVAINLLKRIYDYLTMNNDQKINNDKLLEILKKLEIYKYGISQQEIDYLIILQRYNTLGLENISHLLSISQQLIITSIEPILYKNNLINKTPKGRIITQKGIEYLKNYNKT</sequence>
<dbReference type="PANTHER" id="PTHR42848">
    <property type="match status" value="1"/>
</dbReference>
<accession>A0A222EP28</accession>
<feature type="binding site" evidence="9">
    <location>
        <position position="53"/>
    </location>
    <ligand>
        <name>ATP</name>
        <dbReference type="ChEBI" id="CHEBI:30616"/>
    </ligand>
</feature>
<proteinExistence type="inferred from homology"/>
<feature type="region of interest" description="Head domain (RuvB-H)" evidence="9">
    <location>
        <begin position="242"/>
        <end position="315"/>
    </location>
</feature>
<dbReference type="HAMAP" id="MF_00016">
    <property type="entry name" value="DNA_HJ_migration_RuvB"/>
    <property type="match status" value="1"/>
</dbReference>
<dbReference type="OrthoDB" id="9804478at2"/>
<dbReference type="Gene3D" id="1.10.8.60">
    <property type="match status" value="1"/>
</dbReference>
<comment type="subcellular location">
    <subcellularLocation>
        <location evidence="9">Cytoplasm</location>
    </subcellularLocation>
</comment>
<dbReference type="Pfam" id="PF05496">
    <property type="entry name" value="RuvB_N"/>
    <property type="match status" value="1"/>
</dbReference>
<evidence type="ECO:0000256" key="1">
    <source>
        <dbReference type="ARBA" id="ARBA00022490"/>
    </source>
</evidence>
<dbReference type="SUPFAM" id="SSF46785">
    <property type="entry name" value="Winged helix' DNA-binding domain"/>
    <property type="match status" value="1"/>
</dbReference>
<dbReference type="GO" id="GO:0009378">
    <property type="term" value="F:four-way junction helicase activity"/>
    <property type="evidence" value="ECO:0007669"/>
    <property type="project" value="InterPro"/>
</dbReference>
<feature type="binding site" evidence="9">
    <location>
        <position position="7"/>
    </location>
    <ligand>
        <name>ATP</name>
        <dbReference type="ChEBI" id="CHEBI:30616"/>
    </ligand>
</feature>
<keyword evidence="1 9" id="KW-0963">Cytoplasm</keyword>
<organism evidence="11 12">
    <name type="scientific">Spiroplasma corruscae</name>
    <dbReference type="NCBI Taxonomy" id="216934"/>
    <lineage>
        <taxon>Bacteria</taxon>
        <taxon>Bacillati</taxon>
        <taxon>Mycoplasmatota</taxon>
        <taxon>Mollicutes</taxon>
        <taxon>Entomoplasmatales</taxon>
        <taxon>Spiroplasmataceae</taxon>
        <taxon>Spiroplasma</taxon>
    </lineage>
</organism>
<dbReference type="AlphaFoldDB" id="A0A222EP28"/>
<dbReference type="NCBIfam" id="NF000868">
    <property type="entry name" value="PRK00080.1"/>
    <property type="match status" value="1"/>
</dbReference>
<comment type="function">
    <text evidence="9">The RuvA-RuvB-RuvC complex processes Holliday junction (HJ) DNA during genetic recombination and DNA repair, while the RuvA-RuvB complex plays an important role in the rescue of blocked DNA replication forks via replication fork reversal (RFR). RuvA specifically binds to HJ cruciform DNA, conferring on it an open structure. The RuvB hexamer acts as an ATP-dependent pump, pulling dsDNA into and through the RuvAB complex. RuvB forms 2 homohexamers on either side of HJ DNA bound by 1 or 2 RuvA tetramers; 4 subunits per hexamer contact DNA at a time. Coordinated motions by a converter formed by DNA-disengaged RuvB subunits stimulates ATP hydrolysis and nucleotide exchange. Immobilization of the converter enables RuvB to convert the ATP-contained energy into a lever motion, pulling 2 nucleotides of DNA out of the RuvA tetramer per ATP hydrolyzed, thus driving DNA branch migration. The RuvB motors rotate together with the DNA substrate, which together with the progressing nucleotide cycle form the mechanistic basis for DNA recombination by continuous HJ branch migration. Branch migration allows RuvC to scan DNA until it finds its consensus sequence, where it cleaves and resolves cruciform DNA.</text>
</comment>
<feature type="binding site" evidence="9">
    <location>
        <position position="54"/>
    </location>
    <ligand>
        <name>ATP</name>
        <dbReference type="ChEBI" id="CHEBI:30616"/>
    </ligand>
</feature>
<evidence type="ECO:0000313" key="11">
    <source>
        <dbReference type="EMBL" id="ASP28276.1"/>
    </source>
</evidence>
<keyword evidence="11" id="KW-0347">Helicase</keyword>
<comment type="subunit">
    <text evidence="9">Homohexamer. Forms an RuvA(8)-RuvB(12)-Holliday junction (HJ) complex. HJ DNA is sandwiched between 2 RuvA tetramers; dsDNA enters through RuvA and exits via RuvB. An RuvB hexamer assembles on each DNA strand where it exits the tetramer. Each RuvB hexamer is contacted by two RuvA subunits (via domain III) on 2 adjacent RuvB subunits; this complex drives branch migration. In the full resolvosome a probable DNA-RuvA(4)-RuvB(12)-RuvC(2) complex forms which resolves the HJ.</text>
</comment>
<evidence type="ECO:0000256" key="3">
    <source>
        <dbReference type="ARBA" id="ARBA00022763"/>
    </source>
</evidence>
<dbReference type="InterPro" id="IPR004605">
    <property type="entry name" value="DNA_helicase_Holl-junc_RuvB"/>
</dbReference>
<keyword evidence="7 9" id="KW-0233">DNA recombination</keyword>
<evidence type="ECO:0000313" key="12">
    <source>
        <dbReference type="Proteomes" id="UP000203229"/>
    </source>
</evidence>
<name>A0A222EP28_9MOLU</name>
<feature type="binding site" evidence="9">
    <location>
        <position position="168"/>
    </location>
    <ligand>
        <name>ATP</name>
        <dbReference type="ChEBI" id="CHEBI:30616"/>
    </ligand>
</feature>
<keyword evidence="2 9" id="KW-0547">Nucleotide-binding</keyword>
<keyword evidence="8 9" id="KW-0234">DNA repair</keyword>
<dbReference type="InterPro" id="IPR003593">
    <property type="entry name" value="AAA+_ATPase"/>
</dbReference>
<keyword evidence="12" id="KW-1185">Reference proteome</keyword>
<feature type="binding site" evidence="9">
    <location>
        <position position="53"/>
    </location>
    <ligand>
        <name>Mg(2+)</name>
        <dbReference type="ChEBI" id="CHEBI:18420"/>
    </ligand>
</feature>
<feature type="domain" description="AAA+ ATPase" evidence="10">
    <location>
        <begin position="38"/>
        <end position="169"/>
    </location>
</feature>
<dbReference type="SUPFAM" id="SSF52540">
    <property type="entry name" value="P-loop containing nucleoside triphosphate hydrolases"/>
    <property type="match status" value="1"/>
</dbReference>
<dbReference type="InterPro" id="IPR027417">
    <property type="entry name" value="P-loop_NTPase"/>
</dbReference>
<feature type="binding site" evidence="9">
    <location>
        <position position="158"/>
    </location>
    <ligand>
        <name>ATP</name>
        <dbReference type="ChEBI" id="CHEBI:30616"/>
    </ligand>
</feature>
<dbReference type="Gene3D" id="1.10.10.10">
    <property type="entry name" value="Winged helix-like DNA-binding domain superfamily/Winged helix DNA-binding domain"/>
    <property type="match status" value="1"/>
</dbReference>
<evidence type="ECO:0000256" key="8">
    <source>
        <dbReference type="ARBA" id="ARBA00023204"/>
    </source>
</evidence>
<dbReference type="GO" id="GO:0005737">
    <property type="term" value="C:cytoplasm"/>
    <property type="evidence" value="ECO:0007669"/>
    <property type="project" value="UniProtKB-SubCell"/>
</dbReference>
<keyword evidence="6 9" id="KW-0238">DNA-binding</keyword>
<evidence type="ECO:0000256" key="4">
    <source>
        <dbReference type="ARBA" id="ARBA00022801"/>
    </source>
</evidence>
<reference evidence="11 12" key="1">
    <citation type="submission" date="2017-07" db="EMBL/GenBank/DDBJ databases">
        <title>Complete genome sequence of Spiroplasma corruscae EC-1 (DSM 19793).</title>
        <authorList>
            <person name="Tsai Y.-M."/>
            <person name="Lo W.-S."/>
            <person name="Kuo C.-H."/>
        </authorList>
    </citation>
    <scope>NUCLEOTIDE SEQUENCE [LARGE SCALE GENOMIC DNA]</scope>
    <source>
        <strain evidence="11 12">EC-1</strain>
    </source>
</reference>
<dbReference type="EMBL" id="CP022535">
    <property type="protein sequence ID" value="ASP28276.1"/>
    <property type="molecule type" value="Genomic_DNA"/>
</dbReference>
<dbReference type="GO" id="GO:0000400">
    <property type="term" value="F:four-way junction DNA binding"/>
    <property type="evidence" value="ECO:0007669"/>
    <property type="project" value="UniProtKB-UniRule"/>
</dbReference>
<dbReference type="Pfam" id="PF05491">
    <property type="entry name" value="WHD_RuvB"/>
    <property type="match status" value="1"/>
</dbReference>
<feature type="binding site" evidence="9">
    <location>
        <position position="8"/>
    </location>
    <ligand>
        <name>ATP</name>
        <dbReference type="ChEBI" id="CHEBI:30616"/>
    </ligand>
</feature>
<dbReference type="InterPro" id="IPR008823">
    <property type="entry name" value="RuvB_wg_C"/>
</dbReference>
<dbReference type="Proteomes" id="UP000203229">
    <property type="component" value="Chromosome"/>
</dbReference>
<gene>
    <name evidence="9 11" type="primary">ruvB</name>
    <name evidence="11" type="ORF">SCORR_v1c05040</name>
</gene>
<feature type="binding site" evidence="9">
    <location>
        <position position="294"/>
    </location>
    <ligand>
        <name>DNA</name>
        <dbReference type="ChEBI" id="CHEBI:16991"/>
    </ligand>
</feature>
<dbReference type="SMART" id="SM00382">
    <property type="entry name" value="AAA"/>
    <property type="match status" value="1"/>
</dbReference>
<dbReference type="Pfam" id="PF17864">
    <property type="entry name" value="AAA_lid_4"/>
    <property type="match status" value="1"/>
</dbReference>
<dbReference type="Gene3D" id="3.40.50.300">
    <property type="entry name" value="P-loop containing nucleotide triphosphate hydrolases"/>
    <property type="match status" value="1"/>
</dbReference>
<feature type="region of interest" description="Small ATPAse domain (RuvB-S)" evidence="9">
    <location>
        <begin position="169"/>
        <end position="239"/>
    </location>
</feature>
<dbReference type="InterPro" id="IPR036390">
    <property type="entry name" value="WH_DNA-bd_sf"/>
</dbReference>
<comment type="caution">
    <text evidence="9">Lacks conserved residue(s) required for the propagation of feature annotation.</text>
</comment>
<feature type="binding site" evidence="9">
    <location>
        <position position="205"/>
    </location>
    <ligand>
        <name>ATP</name>
        <dbReference type="ChEBI" id="CHEBI:30616"/>
    </ligand>
</feature>
<comment type="similarity">
    <text evidence="9">Belongs to the RuvB family.</text>
</comment>
<evidence type="ECO:0000259" key="10">
    <source>
        <dbReference type="SMART" id="SM00382"/>
    </source>
</evidence>
<dbReference type="GO" id="GO:0016887">
    <property type="term" value="F:ATP hydrolysis activity"/>
    <property type="evidence" value="ECO:0007669"/>
    <property type="project" value="RHEA"/>
</dbReference>
<evidence type="ECO:0000256" key="9">
    <source>
        <dbReference type="HAMAP-Rule" id="MF_00016"/>
    </source>
</evidence>
<dbReference type="PANTHER" id="PTHR42848:SF1">
    <property type="entry name" value="HOLLIDAY JUNCTION BRANCH MIGRATION COMPLEX SUBUNIT RUVB"/>
    <property type="match status" value="1"/>
</dbReference>
<comment type="domain">
    <text evidence="9">Has 3 domains, the large (RuvB-L) and small ATPase (RuvB-S) domains and the C-terminal head (RuvB-H) domain. The head domain binds DNA, while the ATPase domains jointly bind ATP, ADP or are empty depending on the state of the subunit in the translocation cycle. During a single DNA translocation step the structure of each domain remains the same, but their relative positions change.</text>
</comment>
<protein>
    <recommendedName>
        <fullName evidence="9">Holliday junction branch migration complex subunit RuvB</fullName>
        <ecNumber evidence="9">3.6.4.-</ecNumber>
    </recommendedName>
</protein>
<dbReference type="RefSeq" id="WP_094048859.1">
    <property type="nucleotide sequence ID" value="NZ_CP022535.1"/>
</dbReference>
<dbReference type="InterPro" id="IPR041445">
    <property type="entry name" value="AAA_lid_4"/>
</dbReference>
<keyword evidence="4 9" id="KW-0378">Hydrolase</keyword>
<evidence type="ECO:0000256" key="6">
    <source>
        <dbReference type="ARBA" id="ARBA00023125"/>
    </source>
</evidence>
<dbReference type="GO" id="GO:0048476">
    <property type="term" value="C:Holliday junction resolvase complex"/>
    <property type="evidence" value="ECO:0007669"/>
    <property type="project" value="UniProtKB-UniRule"/>
</dbReference>
<evidence type="ECO:0000256" key="7">
    <source>
        <dbReference type="ARBA" id="ARBA00023172"/>
    </source>
</evidence>
<evidence type="ECO:0000256" key="2">
    <source>
        <dbReference type="ARBA" id="ARBA00022741"/>
    </source>
</evidence>
<comment type="catalytic activity">
    <reaction evidence="9">
        <text>ATP + H2O = ADP + phosphate + H(+)</text>
        <dbReference type="Rhea" id="RHEA:13065"/>
        <dbReference type="ChEBI" id="CHEBI:15377"/>
        <dbReference type="ChEBI" id="CHEBI:15378"/>
        <dbReference type="ChEBI" id="CHEBI:30616"/>
        <dbReference type="ChEBI" id="CHEBI:43474"/>
        <dbReference type="ChEBI" id="CHEBI:456216"/>
    </reaction>
</comment>
<feature type="binding site" evidence="9">
    <location>
        <position position="52"/>
    </location>
    <ligand>
        <name>ATP</name>
        <dbReference type="ChEBI" id="CHEBI:30616"/>
    </ligand>
</feature>
<dbReference type="GO" id="GO:0005524">
    <property type="term" value="F:ATP binding"/>
    <property type="evidence" value="ECO:0007669"/>
    <property type="project" value="UniProtKB-UniRule"/>
</dbReference>
<keyword evidence="3 9" id="KW-0227">DNA damage</keyword>